<reference evidence="3 4" key="1">
    <citation type="submission" date="2020-05" db="EMBL/GenBank/DDBJ databases">
        <title>Descriptions of Corynebacterium xxxx sp. nov., Corynebacterium yyyy sp. nov. and Corynebacterium zzzz sp. nov.</title>
        <authorList>
            <person name="Zhang G."/>
        </authorList>
    </citation>
    <scope>NUCLEOTIDE SEQUENCE [LARGE SCALE GENOMIC DNA]</scope>
    <source>
        <strain evidence="4">zg-915</strain>
    </source>
</reference>
<dbReference type="GO" id="GO:0009307">
    <property type="term" value="P:DNA restriction-modification system"/>
    <property type="evidence" value="ECO:0007669"/>
    <property type="project" value="UniProtKB-KW"/>
</dbReference>
<keyword evidence="1" id="KW-0680">Restriction system</keyword>
<dbReference type="PANTHER" id="PTHR30408:SF12">
    <property type="entry name" value="TYPE I RESTRICTION ENZYME MJAVIII SPECIFICITY SUBUNIT"/>
    <property type="match status" value="1"/>
</dbReference>
<accession>A0A838CNE2</accession>
<evidence type="ECO:0000256" key="2">
    <source>
        <dbReference type="ARBA" id="ARBA00023125"/>
    </source>
</evidence>
<dbReference type="InterPro" id="IPR052021">
    <property type="entry name" value="Type-I_RS_S_subunit"/>
</dbReference>
<evidence type="ECO:0000313" key="3">
    <source>
        <dbReference type="EMBL" id="MBA1836289.1"/>
    </source>
</evidence>
<dbReference type="PANTHER" id="PTHR30408">
    <property type="entry name" value="TYPE-1 RESTRICTION ENZYME ECOKI SPECIFICITY PROTEIN"/>
    <property type="match status" value="1"/>
</dbReference>
<dbReference type="AlphaFoldDB" id="A0A838CNE2"/>
<dbReference type="RefSeq" id="WP_181195526.1">
    <property type="nucleotide sequence ID" value="NZ_JABFEE010000018.1"/>
</dbReference>
<comment type="caution">
    <text evidence="3">The sequence shown here is derived from an EMBL/GenBank/DDBJ whole genome shotgun (WGS) entry which is preliminary data.</text>
</comment>
<protein>
    <recommendedName>
        <fullName evidence="5">Restriction endonuclease subunit S</fullName>
    </recommendedName>
</protein>
<organism evidence="3 4">
    <name type="scientific">Corynebacterium wankanglinii</name>
    <dbReference type="NCBI Taxonomy" id="2735136"/>
    <lineage>
        <taxon>Bacteria</taxon>
        <taxon>Bacillati</taxon>
        <taxon>Actinomycetota</taxon>
        <taxon>Actinomycetes</taxon>
        <taxon>Mycobacteriales</taxon>
        <taxon>Corynebacteriaceae</taxon>
        <taxon>Corynebacterium</taxon>
    </lineage>
</organism>
<name>A0A838CNE2_9CORY</name>
<dbReference type="GO" id="GO:0003677">
    <property type="term" value="F:DNA binding"/>
    <property type="evidence" value="ECO:0007669"/>
    <property type="project" value="UniProtKB-KW"/>
</dbReference>
<dbReference type="SUPFAM" id="SSF116734">
    <property type="entry name" value="DNA methylase specificity domain"/>
    <property type="match status" value="2"/>
</dbReference>
<dbReference type="Proteomes" id="UP000581408">
    <property type="component" value="Unassembled WGS sequence"/>
</dbReference>
<keyword evidence="2" id="KW-0238">DNA-binding</keyword>
<sequence length="401" mass="44419">MTNRALWTVMQETNLRAGSRSDELPLLSVSMTKGVVRFEDLHPDRVARADSFENYKTVEPGDIVLNRMSATSGAVGVAHEAGIVSPDYATFRPHDTEDSEYVSRLIGSRDFVDTKMRPLLRGIGVGSEGGVRTPRVNSSDLLGVKTWIPPLETQRRIADYLDKEISEMDALIEEFEGLISSLESRRGVYLQSKFDPAITGDASMKMGTFAQISLGKTFQGEPNEGQDNAFPVNYVRAANIQPHGQLVLDEQTMYATQDEVDKYTLNAGDVVIVEGGAGFGRSLTLQEDLPGWIFQNHVIRMVPRSGWLGEFLDYTIRAHLYSGYIELQTVGATIPGLSSERAANLPVAFIPPEEQHKRVTEAREELSRMGALIEESTRLIENLKARKTALITEVVTGRKEV</sequence>
<dbReference type="EMBL" id="JABFEE010000018">
    <property type="protein sequence ID" value="MBA1836289.1"/>
    <property type="molecule type" value="Genomic_DNA"/>
</dbReference>
<dbReference type="InterPro" id="IPR044946">
    <property type="entry name" value="Restrct_endonuc_typeI_TRD_sf"/>
</dbReference>
<gene>
    <name evidence="3" type="ORF">HMC16_11325</name>
</gene>
<dbReference type="CDD" id="cd16961">
    <property type="entry name" value="RMtype1_S_TRD-CR_like"/>
    <property type="match status" value="1"/>
</dbReference>
<evidence type="ECO:0000256" key="1">
    <source>
        <dbReference type="ARBA" id="ARBA00022747"/>
    </source>
</evidence>
<evidence type="ECO:0008006" key="5">
    <source>
        <dbReference type="Google" id="ProtNLM"/>
    </source>
</evidence>
<evidence type="ECO:0000313" key="4">
    <source>
        <dbReference type="Proteomes" id="UP000581408"/>
    </source>
</evidence>
<dbReference type="Gene3D" id="3.90.220.20">
    <property type="entry name" value="DNA methylase specificity domains"/>
    <property type="match status" value="2"/>
</dbReference>
<proteinExistence type="predicted"/>